<dbReference type="SUPFAM" id="SSF90002">
    <property type="entry name" value="Hypothetical protein YjiA, C-terminal domain"/>
    <property type="match status" value="1"/>
</dbReference>
<evidence type="ECO:0000259" key="2">
    <source>
        <dbReference type="Pfam" id="PF07683"/>
    </source>
</evidence>
<dbReference type="InterPro" id="IPR011629">
    <property type="entry name" value="CobW-like_C"/>
</dbReference>
<feature type="domain" description="CobW C-terminal" evidence="2">
    <location>
        <begin position="250"/>
        <end position="331"/>
    </location>
</feature>
<evidence type="ECO:0000259" key="1">
    <source>
        <dbReference type="Pfam" id="PF02492"/>
    </source>
</evidence>
<dbReference type="PANTHER" id="PTHR13748">
    <property type="entry name" value="COBW-RELATED"/>
    <property type="match status" value="1"/>
</dbReference>
<evidence type="ECO:0000313" key="4">
    <source>
        <dbReference type="Proteomes" id="UP001451571"/>
    </source>
</evidence>
<organism evidence="3 4">
    <name type="scientific">Kineothrix sedimenti</name>
    <dbReference type="NCBI Taxonomy" id="3123317"/>
    <lineage>
        <taxon>Bacteria</taxon>
        <taxon>Bacillati</taxon>
        <taxon>Bacillota</taxon>
        <taxon>Clostridia</taxon>
        <taxon>Lachnospirales</taxon>
        <taxon>Lachnospiraceae</taxon>
        <taxon>Kineothrix</taxon>
    </lineage>
</organism>
<dbReference type="Gene3D" id="3.40.50.300">
    <property type="entry name" value="P-loop containing nucleotide triphosphate hydrolases"/>
    <property type="match status" value="1"/>
</dbReference>
<dbReference type="InterPro" id="IPR051316">
    <property type="entry name" value="Zinc-reg_GTPase_activator"/>
</dbReference>
<protein>
    <submittedName>
        <fullName evidence="3">GTP-binding protein</fullName>
    </submittedName>
</protein>
<dbReference type="SUPFAM" id="SSF52540">
    <property type="entry name" value="P-loop containing nucleoside triphosphate hydrolases"/>
    <property type="match status" value="1"/>
</dbReference>
<dbReference type="Pfam" id="PF07683">
    <property type="entry name" value="CobW_C"/>
    <property type="match status" value="1"/>
</dbReference>
<keyword evidence="4" id="KW-1185">Reference proteome</keyword>
<dbReference type="Pfam" id="PF02492">
    <property type="entry name" value="cobW"/>
    <property type="match status" value="1"/>
</dbReference>
<reference evidence="3 4" key="1">
    <citation type="submission" date="2024-02" db="EMBL/GenBank/DDBJ databases">
        <title>Bacterial strain from lacustrine sediment.</title>
        <authorList>
            <person name="Petit C."/>
            <person name="Fadhlaoui K."/>
        </authorList>
    </citation>
    <scope>NUCLEOTIDE SEQUENCE [LARGE SCALE GENOMIC DNA]</scope>
    <source>
        <strain evidence="3 4">IPX-CK</strain>
    </source>
</reference>
<dbReference type="RefSeq" id="WP_342758940.1">
    <property type="nucleotide sequence ID" value="NZ_CP146256.1"/>
</dbReference>
<feature type="domain" description="CobW/HypB/UreG nucleotide-binding" evidence="1">
    <location>
        <begin position="5"/>
        <end position="175"/>
    </location>
</feature>
<dbReference type="PANTHER" id="PTHR13748:SF62">
    <property type="entry name" value="COBW DOMAIN-CONTAINING PROTEIN"/>
    <property type="match status" value="1"/>
</dbReference>
<dbReference type="InterPro" id="IPR003495">
    <property type="entry name" value="CobW/HypB/UreG_nucleotide-bd"/>
</dbReference>
<dbReference type="CDD" id="cd03112">
    <property type="entry name" value="CobW-like"/>
    <property type="match status" value="1"/>
</dbReference>
<gene>
    <name evidence="3" type="ORF">V6984_06375</name>
</gene>
<dbReference type="InterPro" id="IPR027417">
    <property type="entry name" value="P-loop_NTPase"/>
</dbReference>
<name>A0ABZ3F0R4_9FIRM</name>
<sequence>MLTEIYVISGFLGAGKTTLIQKLLGETSPKEKIVLIENDFGEISVDAALLGSGSVEVKEINSGCICCSLSGDFIKALKEVLDRFHPDKIVIEPSGVGKLSDIVKSCSDIRIQPFARIKSKITVVDVKRCKMYLDNFGEFFEDQIKSADIIILSHTEDFPDKVDAAQKLINGLNSHSIIVSSPWHQINVTELIYSSNNFARITNRYSHNNKPCHHSILTQKNHNGIHHHGNCSHDHHCNCEHNHSAENVFDTVTIRTKQIFSMEDLKTRALAMERLSKGTVLRAKGIVHSTNGYINLQYLPGDIQITKCAADGNMLCIIGQNLNRQELCTLFNGE</sequence>
<proteinExistence type="predicted"/>
<dbReference type="EMBL" id="CP146256">
    <property type="protein sequence ID" value="XAH75379.1"/>
    <property type="molecule type" value="Genomic_DNA"/>
</dbReference>
<dbReference type="Proteomes" id="UP001451571">
    <property type="component" value="Chromosome"/>
</dbReference>
<evidence type="ECO:0000313" key="3">
    <source>
        <dbReference type="EMBL" id="XAH75379.1"/>
    </source>
</evidence>
<accession>A0ABZ3F0R4</accession>